<name>A0A6J2JG39_BOMMA</name>
<protein>
    <submittedName>
        <fullName evidence="6 7">RISC-loading complex subunit tarbp2 isoform X1</fullName>
    </submittedName>
</protein>
<dbReference type="KEGG" id="bman:114240926"/>
<dbReference type="GeneID" id="114240926"/>
<evidence type="ECO:0000313" key="5">
    <source>
        <dbReference type="Proteomes" id="UP000504629"/>
    </source>
</evidence>
<evidence type="ECO:0000313" key="7">
    <source>
        <dbReference type="RefSeq" id="XP_028027410.1"/>
    </source>
</evidence>
<dbReference type="GO" id="GO:0030422">
    <property type="term" value="P:siRNA processing"/>
    <property type="evidence" value="ECO:0007669"/>
    <property type="project" value="TreeGrafter"/>
</dbReference>
<sequence length="340" mass="37656">MKTPITVLQEMMMKLGQIPEYECVAQSGPQHQATFEFRCKALGESVSASARSKREAKQEAARAMLLCLSTIGHRVPPPFATEFTQPSHSNQSTGECSEGKAPTVDSRSYVALLKELCEEYKLPGVEYALVADTGPAHMRLFSVRASIGLHSRDASGTTKRQARQKAAADLYLFLRENLSRLTHDFVEEQALVRAHERAMERLVETTPAPWKPDLGQRVSEYHYGLISHTGECTARSRRRLPVVLDQCLRRAMVDTDPEKRMAARAVLSETDDIEEAAERAAAALELQTCWETLDPLHVLKLDAAPALAFSGHSRADAARAALRYLRRALRDVSPPPPAAL</sequence>
<dbReference type="GO" id="GO:0035197">
    <property type="term" value="F:siRNA binding"/>
    <property type="evidence" value="ECO:0007669"/>
    <property type="project" value="TreeGrafter"/>
</dbReference>
<dbReference type="RefSeq" id="XP_028027410.1">
    <property type="nucleotide sequence ID" value="XM_028171609.1"/>
</dbReference>
<dbReference type="CDD" id="cd10845">
    <property type="entry name" value="DSRM_RNAse_III_family"/>
    <property type="match status" value="1"/>
</dbReference>
<reference evidence="6 7" key="1">
    <citation type="submission" date="2025-04" db="UniProtKB">
        <authorList>
            <consortium name="RefSeq"/>
        </authorList>
    </citation>
    <scope>IDENTIFICATION</scope>
    <source>
        <tissue evidence="6 7">Silk gland</tissue>
    </source>
</reference>
<evidence type="ECO:0000259" key="4">
    <source>
        <dbReference type="PROSITE" id="PS50137"/>
    </source>
</evidence>
<evidence type="ECO:0000256" key="1">
    <source>
        <dbReference type="ARBA" id="ARBA00022884"/>
    </source>
</evidence>
<evidence type="ECO:0000256" key="2">
    <source>
        <dbReference type="PROSITE-ProRule" id="PRU00266"/>
    </source>
</evidence>
<proteinExistence type="predicted"/>
<dbReference type="Gene3D" id="3.30.160.20">
    <property type="match status" value="2"/>
</dbReference>
<dbReference type="Proteomes" id="UP000504629">
    <property type="component" value="Unplaced"/>
</dbReference>
<dbReference type="InterPro" id="IPR014720">
    <property type="entry name" value="dsRBD_dom"/>
</dbReference>
<feature type="compositionally biased region" description="Polar residues" evidence="3">
    <location>
        <begin position="82"/>
        <end position="95"/>
    </location>
</feature>
<accession>A0A6J2JG39</accession>
<evidence type="ECO:0000313" key="6">
    <source>
        <dbReference type="RefSeq" id="XP_028027409.1"/>
    </source>
</evidence>
<dbReference type="PANTHER" id="PTHR46205:SF3">
    <property type="entry name" value="LOQUACIOUS, ISOFORM B"/>
    <property type="match status" value="1"/>
</dbReference>
<dbReference type="GO" id="GO:0070578">
    <property type="term" value="C:RISC-loading complex"/>
    <property type="evidence" value="ECO:0007669"/>
    <property type="project" value="TreeGrafter"/>
</dbReference>
<keyword evidence="1 2" id="KW-0694">RNA-binding</keyword>
<dbReference type="GO" id="GO:0003725">
    <property type="term" value="F:double-stranded RNA binding"/>
    <property type="evidence" value="ECO:0007669"/>
    <property type="project" value="TreeGrafter"/>
</dbReference>
<dbReference type="GO" id="GO:0005737">
    <property type="term" value="C:cytoplasm"/>
    <property type="evidence" value="ECO:0007669"/>
    <property type="project" value="TreeGrafter"/>
</dbReference>
<feature type="region of interest" description="Disordered" evidence="3">
    <location>
        <begin position="81"/>
        <end position="100"/>
    </location>
</feature>
<organism evidence="5 6">
    <name type="scientific">Bombyx mandarina</name>
    <name type="common">Wild silk moth</name>
    <name type="synonym">Wild silkworm</name>
    <dbReference type="NCBI Taxonomy" id="7092"/>
    <lineage>
        <taxon>Eukaryota</taxon>
        <taxon>Metazoa</taxon>
        <taxon>Ecdysozoa</taxon>
        <taxon>Arthropoda</taxon>
        <taxon>Hexapoda</taxon>
        <taxon>Insecta</taxon>
        <taxon>Pterygota</taxon>
        <taxon>Neoptera</taxon>
        <taxon>Endopterygota</taxon>
        <taxon>Lepidoptera</taxon>
        <taxon>Glossata</taxon>
        <taxon>Ditrysia</taxon>
        <taxon>Bombycoidea</taxon>
        <taxon>Bombycidae</taxon>
        <taxon>Bombycinae</taxon>
        <taxon>Bombyx</taxon>
    </lineage>
</organism>
<dbReference type="GO" id="GO:0070920">
    <property type="term" value="P:regulation of regulatory ncRNA processing"/>
    <property type="evidence" value="ECO:0007669"/>
    <property type="project" value="TreeGrafter"/>
</dbReference>
<evidence type="ECO:0000256" key="3">
    <source>
        <dbReference type="SAM" id="MobiDB-lite"/>
    </source>
</evidence>
<feature type="domain" description="DRBM" evidence="4">
    <location>
        <begin position="108"/>
        <end position="176"/>
    </location>
</feature>
<dbReference type="RefSeq" id="XP_028027409.1">
    <property type="nucleotide sequence ID" value="XM_028171608.1"/>
</dbReference>
<dbReference type="CDD" id="cd19862">
    <property type="entry name" value="DSRM_PRKRA-like_rpt1"/>
    <property type="match status" value="1"/>
</dbReference>
<dbReference type="OrthoDB" id="5961559at2759"/>
<dbReference type="SMART" id="SM00358">
    <property type="entry name" value="DSRM"/>
    <property type="match status" value="2"/>
</dbReference>
<feature type="domain" description="DRBM" evidence="4">
    <location>
        <begin position="3"/>
        <end position="70"/>
    </location>
</feature>
<dbReference type="CTD" id="34066"/>
<dbReference type="PROSITE" id="PS50137">
    <property type="entry name" value="DS_RBD"/>
    <property type="match status" value="2"/>
</dbReference>
<dbReference type="SUPFAM" id="SSF54768">
    <property type="entry name" value="dsRNA-binding domain-like"/>
    <property type="match status" value="2"/>
</dbReference>
<keyword evidence="5" id="KW-1185">Reference proteome</keyword>
<dbReference type="GO" id="GO:0016442">
    <property type="term" value="C:RISC complex"/>
    <property type="evidence" value="ECO:0007669"/>
    <property type="project" value="TreeGrafter"/>
</dbReference>
<dbReference type="Pfam" id="PF00035">
    <property type="entry name" value="dsrm"/>
    <property type="match status" value="2"/>
</dbReference>
<dbReference type="GO" id="GO:0005634">
    <property type="term" value="C:nucleus"/>
    <property type="evidence" value="ECO:0007669"/>
    <property type="project" value="TreeGrafter"/>
</dbReference>
<dbReference type="PANTHER" id="PTHR46205">
    <property type="entry name" value="LOQUACIOUS, ISOFORM B"/>
    <property type="match status" value="1"/>
</dbReference>
<gene>
    <name evidence="6 7" type="primary">LOC114240926</name>
</gene>
<dbReference type="AlphaFoldDB" id="A0A6J2JG39"/>
<dbReference type="InterPro" id="IPR051247">
    <property type="entry name" value="RLC_Component"/>
</dbReference>